<reference evidence="2" key="2">
    <citation type="submission" date="2020-09" db="EMBL/GenBank/DDBJ databases">
        <authorList>
            <person name="Sun Q."/>
            <person name="Kim S."/>
        </authorList>
    </citation>
    <scope>NUCLEOTIDE SEQUENCE</scope>
    <source>
        <strain evidence="2">KCTC 22169</strain>
    </source>
</reference>
<evidence type="ECO:0000313" key="2">
    <source>
        <dbReference type="EMBL" id="GGX43107.1"/>
    </source>
</evidence>
<proteinExistence type="predicted"/>
<dbReference type="AlphaFoldDB" id="A0A918K327"/>
<accession>A0A918K327</accession>
<evidence type="ECO:0000313" key="3">
    <source>
        <dbReference type="Proteomes" id="UP000626148"/>
    </source>
</evidence>
<dbReference type="Proteomes" id="UP000626148">
    <property type="component" value="Unassembled WGS sequence"/>
</dbReference>
<gene>
    <name evidence="2" type="ORF">GCM10007392_07260</name>
</gene>
<comment type="caution">
    <text evidence="2">The sequence shown here is derived from an EMBL/GenBank/DDBJ whole genome shotgun (WGS) entry which is preliminary data.</text>
</comment>
<evidence type="ECO:0008006" key="4">
    <source>
        <dbReference type="Google" id="ProtNLM"/>
    </source>
</evidence>
<protein>
    <recommendedName>
        <fullName evidence="4">Transmembrane anchor protein</fullName>
    </recommendedName>
</protein>
<dbReference type="EMBL" id="BMXR01000002">
    <property type="protein sequence ID" value="GGX43107.1"/>
    <property type="molecule type" value="Genomic_DNA"/>
</dbReference>
<organism evidence="2 3">
    <name type="scientific">Saccharospirillum salsuginis</name>
    <dbReference type="NCBI Taxonomy" id="418750"/>
    <lineage>
        <taxon>Bacteria</taxon>
        <taxon>Pseudomonadati</taxon>
        <taxon>Pseudomonadota</taxon>
        <taxon>Gammaproteobacteria</taxon>
        <taxon>Oceanospirillales</taxon>
        <taxon>Saccharospirillaceae</taxon>
        <taxon>Saccharospirillum</taxon>
    </lineage>
</organism>
<feature type="region of interest" description="Disordered" evidence="1">
    <location>
        <begin position="62"/>
        <end position="95"/>
    </location>
</feature>
<name>A0A918K327_9GAMM</name>
<sequence length="198" mass="21340">MHTMKESDRDVLPSHTSLLKATLGALLIGAILLVTAVMPAEFGVDPTGLGGVMGFDRLHSEADTTEASNDTGTGSASLMGGMEPPVWRGNQPHRSDRMSLTLAPGEGAEIKAQMAEGDRFVFNWRAEGGTVTFDMHGEPPNAGDEFTSYWVGRDQTTASGTFEAPFEGTHGWFWVNRGREPVTVSVETSGFYQSLFKP</sequence>
<evidence type="ECO:0000256" key="1">
    <source>
        <dbReference type="SAM" id="MobiDB-lite"/>
    </source>
</evidence>
<reference evidence="2" key="1">
    <citation type="journal article" date="2014" name="Int. J. Syst. Evol. Microbiol.">
        <title>Complete genome sequence of Corynebacterium casei LMG S-19264T (=DSM 44701T), isolated from a smear-ripened cheese.</title>
        <authorList>
            <consortium name="US DOE Joint Genome Institute (JGI-PGF)"/>
            <person name="Walter F."/>
            <person name="Albersmeier A."/>
            <person name="Kalinowski J."/>
            <person name="Ruckert C."/>
        </authorList>
    </citation>
    <scope>NUCLEOTIDE SEQUENCE</scope>
    <source>
        <strain evidence="2">KCTC 22169</strain>
    </source>
</reference>
<keyword evidence="3" id="KW-1185">Reference proteome</keyword>
<feature type="compositionally biased region" description="Polar residues" evidence="1">
    <location>
        <begin position="65"/>
        <end position="76"/>
    </location>
</feature>